<reference evidence="3" key="2">
    <citation type="journal article" date="2015" name="PLoS ONE">
        <title>Chemosensory Gene Families in Adult Antennae of Anomala corpulenta Motschulsky (Coleoptera: Scarabaeidae: Rutelinae).</title>
        <authorList>
            <person name="Li X."/>
            <person name="Ju Q."/>
            <person name="Jie W."/>
            <person name="Li F."/>
            <person name="Jiang X."/>
            <person name="Hu J."/>
            <person name="Qu M."/>
        </authorList>
    </citation>
    <scope>NUCLEOTIDE SEQUENCE</scope>
</reference>
<evidence type="ECO:0000313" key="3">
    <source>
        <dbReference type="EMBL" id="AKC58528.1"/>
    </source>
</evidence>
<evidence type="ECO:0000256" key="1">
    <source>
        <dbReference type="SAM" id="SignalP"/>
    </source>
</evidence>
<sequence>MYRLIILFLCVLGANATTKLLAIFQEHALKTGLDCLSEVDATMDDLKSIINHDMPTTRAKMCLITCIHEKFGIQDANGKMLKDQTIAFLDVLKDDPPYHNLAKDHFLHCLETVSETDEKCTIGANLMRCIVVGGNEKGIF</sequence>
<feature type="chain" id="PRO_5007388141" evidence="1">
    <location>
        <begin position="17"/>
        <end position="140"/>
    </location>
</feature>
<dbReference type="Pfam" id="PF01395">
    <property type="entry name" value="PBP_GOBP"/>
    <property type="match status" value="1"/>
</dbReference>
<dbReference type="GO" id="GO:0005549">
    <property type="term" value="F:odorant binding"/>
    <property type="evidence" value="ECO:0007669"/>
    <property type="project" value="InterPro"/>
</dbReference>
<accession>A0A0A7HGB6</accession>
<feature type="signal peptide" evidence="1">
    <location>
        <begin position="1"/>
        <end position="16"/>
    </location>
</feature>
<dbReference type="SUPFAM" id="SSF47565">
    <property type="entry name" value="Insect pheromone/odorant-binding proteins"/>
    <property type="match status" value="1"/>
</dbReference>
<dbReference type="InterPro" id="IPR006170">
    <property type="entry name" value="PBP/GOBP"/>
</dbReference>
<name>A0A0A7HGB6_9SCAR</name>
<protein>
    <submittedName>
        <fullName evidence="2">Odorant binding protein 2-like protein</fullName>
    </submittedName>
    <submittedName>
        <fullName evidence="3">Odorant binding protein 7</fullName>
    </submittedName>
</protein>
<dbReference type="EMBL" id="KM251647">
    <property type="protein sequence ID" value="AKC58528.1"/>
    <property type="molecule type" value="mRNA"/>
</dbReference>
<dbReference type="Gene3D" id="1.10.238.20">
    <property type="entry name" value="Pheromone/general odorant binding protein domain"/>
    <property type="match status" value="1"/>
</dbReference>
<keyword evidence="1" id="KW-0732">Signal</keyword>
<dbReference type="CDD" id="cd23992">
    <property type="entry name" value="PBP_GOBP"/>
    <property type="match status" value="1"/>
</dbReference>
<gene>
    <name evidence="3" type="primary">OBP7</name>
</gene>
<evidence type="ECO:0000313" key="2">
    <source>
        <dbReference type="EMBL" id="AIZ03622.1"/>
    </source>
</evidence>
<organism evidence="2">
    <name type="scientific">Anomala corpulenta</name>
    <dbReference type="NCBI Taxonomy" id="931571"/>
    <lineage>
        <taxon>Eukaryota</taxon>
        <taxon>Metazoa</taxon>
        <taxon>Ecdysozoa</taxon>
        <taxon>Arthropoda</taxon>
        <taxon>Hexapoda</taxon>
        <taxon>Insecta</taxon>
        <taxon>Pterygota</taxon>
        <taxon>Neoptera</taxon>
        <taxon>Endopterygota</taxon>
        <taxon>Coleoptera</taxon>
        <taxon>Polyphaga</taxon>
        <taxon>Scarabaeiformia</taxon>
        <taxon>Scarabaeidae</taxon>
        <taxon>Rutelinae</taxon>
        <taxon>Anomala</taxon>
    </lineage>
</organism>
<reference evidence="2" key="1">
    <citation type="journal article" date="2014" name="PLoS ONE">
        <title>De novo Sequencing, Assembly and Characterization of Antennal Transcriptome of Anomala corpulenta Motschulsky (Coleoptera: Rutelidae).</title>
        <authorList>
            <person name="Chen H."/>
            <person name="Lin L."/>
            <person name="Xie M."/>
            <person name="Zhang G."/>
            <person name="Su W."/>
        </authorList>
    </citation>
    <scope>NUCLEOTIDE SEQUENCE</scope>
    <source>
        <tissue evidence="2">Antenna</tissue>
    </source>
</reference>
<dbReference type="InterPro" id="IPR036728">
    <property type="entry name" value="PBP_GOBP_sf"/>
</dbReference>
<dbReference type="AlphaFoldDB" id="A0A0A7HGB6"/>
<dbReference type="EMBL" id="KM258398">
    <property type="protein sequence ID" value="AIZ03622.1"/>
    <property type="molecule type" value="mRNA"/>
</dbReference>
<proteinExistence type="evidence at transcript level"/>